<dbReference type="EMBL" id="JADYXP020000007">
    <property type="protein sequence ID" value="KAL0120424.1"/>
    <property type="molecule type" value="Genomic_DNA"/>
</dbReference>
<sequence length="100" mass="11829">MYLPPDNVFKTWYRPAFDIDVTSDLLDWLELNLVVGVRAKAEIGLCLGWQVETGVRLFTSSSLPSLFRFVFFSFGPEFFYVLFQVLRLYPLHHIFWVLLY</sequence>
<keyword evidence="3" id="KW-1185">Reference proteome</keyword>
<dbReference type="AlphaFoldDB" id="A0AAW2FZA8"/>
<keyword evidence="1" id="KW-0812">Transmembrane</keyword>
<organism evidence="2 3">
    <name type="scientific">Cardiocondyla obscurior</name>
    <dbReference type="NCBI Taxonomy" id="286306"/>
    <lineage>
        <taxon>Eukaryota</taxon>
        <taxon>Metazoa</taxon>
        <taxon>Ecdysozoa</taxon>
        <taxon>Arthropoda</taxon>
        <taxon>Hexapoda</taxon>
        <taxon>Insecta</taxon>
        <taxon>Pterygota</taxon>
        <taxon>Neoptera</taxon>
        <taxon>Endopterygota</taxon>
        <taxon>Hymenoptera</taxon>
        <taxon>Apocrita</taxon>
        <taxon>Aculeata</taxon>
        <taxon>Formicoidea</taxon>
        <taxon>Formicidae</taxon>
        <taxon>Myrmicinae</taxon>
        <taxon>Cardiocondyla</taxon>
    </lineage>
</organism>
<evidence type="ECO:0000313" key="2">
    <source>
        <dbReference type="EMBL" id="KAL0120424.1"/>
    </source>
</evidence>
<reference evidence="2 3" key="1">
    <citation type="submission" date="2023-03" db="EMBL/GenBank/DDBJ databases">
        <title>High recombination rates correlate with genetic variation in Cardiocondyla obscurior ants.</title>
        <authorList>
            <person name="Errbii M."/>
        </authorList>
    </citation>
    <scope>NUCLEOTIDE SEQUENCE [LARGE SCALE GENOMIC DNA]</scope>
    <source>
        <strain evidence="2">Alpha-2009</strain>
        <tissue evidence="2">Whole body</tissue>
    </source>
</reference>
<gene>
    <name evidence="2" type="ORF">PUN28_008251</name>
</gene>
<keyword evidence="1" id="KW-0472">Membrane</keyword>
<dbReference type="Proteomes" id="UP001430953">
    <property type="component" value="Unassembled WGS sequence"/>
</dbReference>
<evidence type="ECO:0000256" key="1">
    <source>
        <dbReference type="SAM" id="Phobius"/>
    </source>
</evidence>
<name>A0AAW2FZA8_9HYME</name>
<feature type="transmembrane region" description="Helical" evidence="1">
    <location>
        <begin position="66"/>
        <end position="86"/>
    </location>
</feature>
<keyword evidence="1" id="KW-1133">Transmembrane helix</keyword>
<evidence type="ECO:0000313" key="3">
    <source>
        <dbReference type="Proteomes" id="UP001430953"/>
    </source>
</evidence>
<protein>
    <submittedName>
        <fullName evidence="2">Uncharacterized protein</fullName>
    </submittedName>
</protein>
<accession>A0AAW2FZA8</accession>
<comment type="caution">
    <text evidence="2">The sequence shown here is derived from an EMBL/GenBank/DDBJ whole genome shotgun (WGS) entry which is preliminary data.</text>
</comment>
<proteinExistence type="predicted"/>